<evidence type="ECO:0008006" key="3">
    <source>
        <dbReference type="Google" id="ProtNLM"/>
    </source>
</evidence>
<evidence type="ECO:0000313" key="2">
    <source>
        <dbReference type="Proteomes" id="UP000728032"/>
    </source>
</evidence>
<dbReference type="PANTHER" id="PTHR11362:SF82">
    <property type="entry name" value="PHOSPHATIDYLETHANOLAMINE-BINDING PROTEIN 4"/>
    <property type="match status" value="1"/>
</dbReference>
<dbReference type="InterPro" id="IPR036610">
    <property type="entry name" value="PEBP-like_sf"/>
</dbReference>
<dbReference type="Proteomes" id="UP000728032">
    <property type="component" value="Unassembled WGS sequence"/>
</dbReference>
<dbReference type="EMBL" id="CAJPVJ010008687">
    <property type="protein sequence ID" value="CAG2172086.1"/>
    <property type="molecule type" value="Genomic_DNA"/>
</dbReference>
<organism evidence="1">
    <name type="scientific">Oppiella nova</name>
    <dbReference type="NCBI Taxonomy" id="334625"/>
    <lineage>
        <taxon>Eukaryota</taxon>
        <taxon>Metazoa</taxon>
        <taxon>Ecdysozoa</taxon>
        <taxon>Arthropoda</taxon>
        <taxon>Chelicerata</taxon>
        <taxon>Arachnida</taxon>
        <taxon>Acari</taxon>
        <taxon>Acariformes</taxon>
        <taxon>Sarcoptiformes</taxon>
        <taxon>Oribatida</taxon>
        <taxon>Brachypylina</taxon>
        <taxon>Oppioidea</taxon>
        <taxon>Oppiidae</taxon>
        <taxon>Oppiella</taxon>
    </lineage>
</organism>
<name>A0A7R9M783_9ACAR</name>
<dbReference type="InterPro" id="IPR008914">
    <property type="entry name" value="PEBP"/>
</dbReference>
<proteinExistence type="predicted"/>
<gene>
    <name evidence="1" type="ORF">ONB1V03_LOCUS11544</name>
</gene>
<dbReference type="SUPFAM" id="SSF49777">
    <property type="entry name" value="PEBP-like"/>
    <property type="match status" value="1"/>
</dbReference>
<dbReference type="CDD" id="cd00866">
    <property type="entry name" value="PEBP_euk"/>
    <property type="match status" value="1"/>
</dbReference>
<dbReference type="AlphaFoldDB" id="A0A7R9M783"/>
<dbReference type="InterPro" id="IPR035810">
    <property type="entry name" value="PEBP_euk"/>
</dbReference>
<dbReference type="OrthoDB" id="2506647at2759"/>
<dbReference type="EMBL" id="OC923512">
    <property type="protein sequence ID" value="CAD7654899.1"/>
    <property type="molecule type" value="Genomic_DNA"/>
</dbReference>
<keyword evidence="2" id="KW-1185">Reference proteome</keyword>
<accession>A0A7R9M783</accession>
<sequence length="184" mass="20623">MEEHQVVPDVLDVIPPNVIEITYPGGQTVSMGNELEPKHVKDIPDLRWTTEEGVLYTLIMTDPDAPVRNNPYNPKHGEANHWLVVNIPGLDIQSGQTLNDYVGAGPPPGCGLHRYIFTIYKQSGVLNISPLPGRRGFKTRDFARKHGLGEPIAGNFFQAQFDRYVPLMYVQIIGTRIRNMCSIM</sequence>
<protein>
    <recommendedName>
        <fullName evidence="3">Phosphatidylethanolamine-binding protein</fullName>
    </recommendedName>
</protein>
<dbReference type="Gene3D" id="3.90.280.10">
    <property type="entry name" value="PEBP-like"/>
    <property type="match status" value="1"/>
</dbReference>
<evidence type="ECO:0000313" key="1">
    <source>
        <dbReference type="EMBL" id="CAD7654899.1"/>
    </source>
</evidence>
<reference evidence="1" key="1">
    <citation type="submission" date="2020-11" db="EMBL/GenBank/DDBJ databases">
        <authorList>
            <person name="Tran Van P."/>
        </authorList>
    </citation>
    <scope>NUCLEOTIDE SEQUENCE</scope>
</reference>
<dbReference type="PANTHER" id="PTHR11362">
    <property type="entry name" value="PHOSPHATIDYLETHANOLAMINE-BINDING PROTEIN"/>
    <property type="match status" value="1"/>
</dbReference>
<dbReference type="Pfam" id="PF01161">
    <property type="entry name" value="PBP"/>
    <property type="match status" value="1"/>
</dbReference>